<dbReference type="InterPro" id="IPR049484">
    <property type="entry name" value="Rv0078-like_C"/>
</dbReference>
<feature type="DNA-binding region" description="H-T-H motif" evidence="4">
    <location>
        <begin position="31"/>
        <end position="50"/>
    </location>
</feature>
<sequence length="209" mass="22281">MTSSHPPLTNRQRLVAQARAMFAERGFEGVSVDEIAAAAGLTKGAVYYQFKDKTDLFRAACDAVLADVRDRVETASMGQSAHHLDEIVIGADRLYDAYDAPDARRLLLVDGLTVLGVDGWIALQEPVGVGLIAHALGHLADERLIEPDVVPALAHLLFGAFVQGVLRIAASADPQAAGVEVRRATRTLTQALLSGAGAPLKETQWLPLP</sequence>
<evidence type="ECO:0000313" key="6">
    <source>
        <dbReference type="EMBL" id="OYX04020.1"/>
    </source>
</evidence>
<dbReference type="FunFam" id="1.10.10.60:FF:000141">
    <property type="entry name" value="TetR family transcriptional regulator"/>
    <property type="match status" value="1"/>
</dbReference>
<dbReference type="PANTHER" id="PTHR30055">
    <property type="entry name" value="HTH-TYPE TRANSCRIPTIONAL REGULATOR RUTR"/>
    <property type="match status" value="1"/>
</dbReference>
<evidence type="ECO:0000256" key="3">
    <source>
        <dbReference type="ARBA" id="ARBA00023163"/>
    </source>
</evidence>
<evidence type="ECO:0000313" key="7">
    <source>
        <dbReference type="Proteomes" id="UP000215616"/>
    </source>
</evidence>
<reference evidence="6 7" key="1">
    <citation type="submission" date="2017-03" db="EMBL/GenBank/DDBJ databases">
        <title>Lifting the veil on microbial sulfur biogeochemistry in mining wastewaters.</title>
        <authorList>
            <person name="Kantor R.S."/>
            <person name="Colenbrander Nelson T."/>
            <person name="Marshall S."/>
            <person name="Bennett D."/>
            <person name="Apte S."/>
            <person name="Camacho D."/>
            <person name="Thomas B.C."/>
            <person name="Warren L.A."/>
            <person name="Banfield J.F."/>
        </authorList>
    </citation>
    <scope>NUCLEOTIDE SEQUENCE [LARGE SCALE GENOMIC DNA]</scope>
    <source>
        <strain evidence="6">32-67-7</strain>
    </source>
</reference>
<keyword evidence="2 4" id="KW-0238">DNA-binding</keyword>
<organism evidence="6 7">
    <name type="scientific">Caulobacter vibrioides</name>
    <name type="common">Caulobacter crescentus</name>
    <dbReference type="NCBI Taxonomy" id="155892"/>
    <lineage>
        <taxon>Bacteria</taxon>
        <taxon>Pseudomonadati</taxon>
        <taxon>Pseudomonadota</taxon>
        <taxon>Alphaproteobacteria</taxon>
        <taxon>Caulobacterales</taxon>
        <taxon>Caulobacteraceae</taxon>
        <taxon>Caulobacter</taxon>
    </lineage>
</organism>
<dbReference type="InterPro" id="IPR001647">
    <property type="entry name" value="HTH_TetR"/>
</dbReference>
<gene>
    <name evidence="6" type="ORF">B7Z12_08095</name>
</gene>
<evidence type="ECO:0000256" key="4">
    <source>
        <dbReference type="PROSITE-ProRule" id="PRU00335"/>
    </source>
</evidence>
<dbReference type="Gene3D" id="1.10.357.10">
    <property type="entry name" value="Tetracycline Repressor, domain 2"/>
    <property type="match status" value="1"/>
</dbReference>
<dbReference type="AlphaFoldDB" id="A0A258D7U2"/>
<comment type="caution">
    <text evidence="6">The sequence shown here is derived from an EMBL/GenBank/DDBJ whole genome shotgun (WGS) entry which is preliminary data.</text>
</comment>
<keyword evidence="3" id="KW-0804">Transcription</keyword>
<feature type="domain" description="HTH tetR-type" evidence="5">
    <location>
        <begin position="8"/>
        <end position="68"/>
    </location>
</feature>
<keyword evidence="1" id="KW-0805">Transcription regulation</keyword>
<dbReference type="Pfam" id="PF21351">
    <property type="entry name" value="TetR_C_41"/>
    <property type="match status" value="1"/>
</dbReference>
<dbReference type="Proteomes" id="UP000215616">
    <property type="component" value="Unassembled WGS sequence"/>
</dbReference>
<dbReference type="GO" id="GO:0003700">
    <property type="term" value="F:DNA-binding transcription factor activity"/>
    <property type="evidence" value="ECO:0007669"/>
    <property type="project" value="TreeGrafter"/>
</dbReference>
<dbReference type="Pfam" id="PF00440">
    <property type="entry name" value="TetR_N"/>
    <property type="match status" value="1"/>
</dbReference>
<proteinExistence type="predicted"/>
<dbReference type="InterPro" id="IPR009057">
    <property type="entry name" value="Homeodomain-like_sf"/>
</dbReference>
<dbReference type="SUPFAM" id="SSF46689">
    <property type="entry name" value="Homeodomain-like"/>
    <property type="match status" value="1"/>
</dbReference>
<protein>
    <recommendedName>
        <fullName evidence="5">HTH tetR-type domain-containing protein</fullName>
    </recommendedName>
</protein>
<evidence type="ECO:0000259" key="5">
    <source>
        <dbReference type="PROSITE" id="PS50977"/>
    </source>
</evidence>
<dbReference type="InterPro" id="IPR050109">
    <property type="entry name" value="HTH-type_TetR-like_transc_reg"/>
</dbReference>
<evidence type="ECO:0000256" key="2">
    <source>
        <dbReference type="ARBA" id="ARBA00023125"/>
    </source>
</evidence>
<dbReference type="PANTHER" id="PTHR30055:SF234">
    <property type="entry name" value="HTH-TYPE TRANSCRIPTIONAL REGULATOR BETI"/>
    <property type="match status" value="1"/>
</dbReference>
<dbReference type="PRINTS" id="PR00455">
    <property type="entry name" value="HTHTETR"/>
</dbReference>
<accession>A0A258D7U2</accession>
<dbReference type="PROSITE" id="PS50977">
    <property type="entry name" value="HTH_TETR_2"/>
    <property type="match status" value="1"/>
</dbReference>
<name>A0A258D7U2_CAUVI</name>
<dbReference type="EMBL" id="NCDQ01000103">
    <property type="protein sequence ID" value="OYX04020.1"/>
    <property type="molecule type" value="Genomic_DNA"/>
</dbReference>
<evidence type="ECO:0000256" key="1">
    <source>
        <dbReference type="ARBA" id="ARBA00023015"/>
    </source>
</evidence>
<dbReference type="GO" id="GO:0000976">
    <property type="term" value="F:transcription cis-regulatory region binding"/>
    <property type="evidence" value="ECO:0007669"/>
    <property type="project" value="TreeGrafter"/>
</dbReference>